<feature type="domain" description="ParB-like N-terminal" evidence="2">
    <location>
        <begin position="42"/>
        <end position="128"/>
    </location>
</feature>
<dbReference type="InterPro" id="IPR003115">
    <property type="entry name" value="ParB_N"/>
</dbReference>
<dbReference type="AlphaFoldDB" id="A0A0F7FY54"/>
<organism evidence="3 4">
    <name type="scientific">Streptomyces xiamenensis</name>
    <dbReference type="NCBI Taxonomy" id="408015"/>
    <lineage>
        <taxon>Bacteria</taxon>
        <taxon>Bacillati</taxon>
        <taxon>Actinomycetota</taxon>
        <taxon>Actinomycetes</taxon>
        <taxon>Kitasatosporales</taxon>
        <taxon>Streptomycetaceae</taxon>
        <taxon>Streptomyces</taxon>
    </lineage>
</organism>
<evidence type="ECO:0000259" key="2">
    <source>
        <dbReference type="SMART" id="SM00470"/>
    </source>
</evidence>
<dbReference type="RefSeq" id="WP_030728434.1">
    <property type="nucleotide sequence ID" value="NZ_CP009922.3"/>
</dbReference>
<dbReference type="SUPFAM" id="SSF110849">
    <property type="entry name" value="ParB/Sulfiredoxin"/>
    <property type="match status" value="1"/>
</dbReference>
<dbReference type="SMART" id="SM00470">
    <property type="entry name" value="ParB"/>
    <property type="match status" value="1"/>
</dbReference>
<proteinExistence type="predicted"/>
<dbReference type="InterPro" id="IPR036086">
    <property type="entry name" value="ParB/Sulfiredoxin_sf"/>
</dbReference>
<keyword evidence="4" id="KW-1185">Reference proteome</keyword>
<dbReference type="PATRIC" id="fig|408015.6.peg.3640"/>
<dbReference type="Pfam" id="PF02195">
    <property type="entry name" value="ParB_N"/>
    <property type="match status" value="1"/>
</dbReference>
<dbReference type="Gene3D" id="3.90.1530.10">
    <property type="entry name" value="Conserved hypothetical protein from pyrococcus furiosus pfu- 392566-001, ParB domain"/>
    <property type="match status" value="1"/>
</dbReference>
<feature type="region of interest" description="Disordered" evidence="1">
    <location>
        <begin position="175"/>
        <end position="204"/>
    </location>
</feature>
<dbReference type="HOGENOM" id="CLU_053341_0_0_11"/>
<protein>
    <submittedName>
        <fullName evidence="3">ParB domain protein nuclease</fullName>
    </submittedName>
</protein>
<sequence>MALDHGRTVLIAGDFGSVTPDADASVTQDGFDLKNFEQLPIRDVPVSEVSPEQYLRKAGTSATHVRLLVDAAGTSKLPPILVQEDGWRVIDGLHRLEAAKLRGDHFIEARFLDCTDSEALVLAMKANSSHGLPLSKADRVSGAQRVLSAHADWSDRAIAGITGLSAKTIASLRGRSTGAAAAGGKRLGRDGRRRPVASGEGRQRAAEYIRAHPDAPLRQVARDTDVSLGTVHDVSSRLRRGISPELDGHRAPARAPAPVAVPAPGPAGPPVPYATPREPAERADALTAAADVAPRRRNHIDAPVTWPGVAAKMAKDPTIRYTEAGKEFLQWMALHASDPDGWREFVSSIPAHWQCVIAPIAESIGREWSTFAERLKATQEAV</sequence>
<accession>A0A0F7FY54</accession>
<reference evidence="3" key="1">
    <citation type="submission" date="2019-08" db="EMBL/GenBank/DDBJ databases">
        <title>Complete genome sequence of a mangrove-derived Streptomyces xiamenensis.</title>
        <authorList>
            <person name="Xu J."/>
        </authorList>
    </citation>
    <scope>NUCLEOTIDE SEQUENCE</scope>
    <source>
        <strain evidence="3">318</strain>
    </source>
</reference>
<evidence type="ECO:0000313" key="3">
    <source>
        <dbReference type="EMBL" id="AKG44975.1"/>
    </source>
</evidence>
<dbReference type="EMBL" id="CP009922">
    <property type="protein sequence ID" value="AKG44975.1"/>
    <property type="molecule type" value="Genomic_DNA"/>
</dbReference>
<dbReference type="STRING" id="408015.SXIM_35910"/>
<name>A0A0F7FY54_9ACTN</name>
<gene>
    <name evidence="3" type="ORF">SXIM_35910</name>
</gene>
<dbReference type="KEGG" id="sxi:SXIM_35910"/>
<evidence type="ECO:0000313" key="4">
    <source>
        <dbReference type="Proteomes" id="UP000034034"/>
    </source>
</evidence>
<evidence type="ECO:0000256" key="1">
    <source>
        <dbReference type="SAM" id="MobiDB-lite"/>
    </source>
</evidence>
<dbReference type="Proteomes" id="UP000034034">
    <property type="component" value="Chromosome"/>
</dbReference>
<feature type="region of interest" description="Disordered" evidence="1">
    <location>
        <begin position="243"/>
        <end position="266"/>
    </location>
</feature>